<feature type="compositionally biased region" description="Basic and acidic residues" evidence="1">
    <location>
        <begin position="963"/>
        <end position="977"/>
    </location>
</feature>
<feature type="compositionally biased region" description="Acidic residues" evidence="1">
    <location>
        <begin position="978"/>
        <end position="992"/>
    </location>
</feature>
<dbReference type="PROSITE" id="PS51184">
    <property type="entry name" value="JMJC"/>
    <property type="match status" value="1"/>
</dbReference>
<proteinExistence type="predicted"/>
<accession>A0A5N6L3R6</accession>
<evidence type="ECO:0000313" key="4">
    <source>
        <dbReference type="Proteomes" id="UP000327013"/>
    </source>
</evidence>
<feature type="region of interest" description="Disordered" evidence="1">
    <location>
        <begin position="562"/>
        <end position="584"/>
    </location>
</feature>
<feature type="region of interest" description="Disordered" evidence="1">
    <location>
        <begin position="933"/>
        <end position="1125"/>
    </location>
</feature>
<dbReference type="Gene3D" id="2.60.120.650">
    <property type="entry name" value="Cupin"/>
    <property type="match status" value="1"/>
</dbReference>
<protein>
    <recommendedName>
        <fullName evidence="2">JmjC domain-containing protein</fullName>
    </recommendedName>
</protein>
<feature type="compositionally biased region" description="Acidic residues" evidence="1">
    <location>
        <begin position="1113"/>
        <end position="1125"/>
    </location>
</feature>
<feature type="compositionally biased region" description="Acidic residues" evidence="1">
    <location>
        <begin position="568"/>
        <end position="581"/>
    </location>
</feature>
<gene>
    <name evidence="3" type="ORF">FH972_026362</name>
</gene>
<organism evidence="3 4">
    <name type="scientific">Carpinus fangiana</name>
    <dbReference type="NCBI Taxonomy" id="176857"/>
    <lineage>
        <taxon>Eukaryota</taxon>
        <taxon>Viridiplantae</taxon>
        <taxon>Streptophyta</taxon>
        <taxon>Embryophyta</taxon>
        <taxon>Tracheophyta</taxon>
        <taxon>Spermatophyta</taxon>
        <taxon>Magnoliopsida</taxon>
        <taxon>eudicotyledons</taxon>
        <taxon>Gunneridae</taxon>
        <taxon>Pentapetalae</taxon>
        <taxon>rosids</taxon>
        <taxon>fabids</taxon>
        <taxon>Fagales</taxon>
        <taxon>Betulaceae</taxon>
        <taxon>Carpinus</taxon>
    </lineage>
</organism>
<evidence type="ECO:0000259" key="2">
    <source>
        <dbReference type="PROSITE" id="PS51184"/>
    </source>
</evidence>
<feature type="domain" description="JmjC" evidence="2">
    <location>
        <begin position="168"/>
        <end position="350"/>
    </location>
</feature>
<sequence length="1213" mass="134827">MPAGRKKATFEPIAPDFDLSELVENTPNFVYVDRISCDMIDQQGLDAFDKLVLLHVIIAGKPLIIDGYQSRLDPWTFSSKWLIDNHGDKVENARELTKATYMPLTVGHYMKNMDKLADQFFENGDNWKDVKTRQRIYLKDIDCPPVWQDKLKAHLPPNLFYLNENTGEVGGPGALDEPAPTGGRRKGRGIANAGDLMSSLPPLMRAENLMCYLGHEGTYTPSHREMCASLGHNIMVDASDVVGDDGKPEKPGSSIWFMTETKDRQTVQEYWLSTLGHDIEVEKHFAQIAAWKTAPFTTYVVEQRPGDFILIPPLAPHQVWNRGTRTMKVAWNRTTVETLELALKEALPNARTVCRDEQYKNKAIVYYTLHKYSGLLMKARDQQQTAPSPQEAAALRQSAKIRQLQKDFKRLFHLFRDILLSETFSPDSPAERNVQFNPFDSNITCAYCRGNIFNRFLTCPSCENALGTTEPEPYDICMECYTMGRSCGCIAKFRWAEQFKWKELVQKYELWRRQYIELSGPRADTPLTLTEERAKMQTKTLAQICQEQLKIRPKIDINKPAAAKVDAADDSESEDEVETNEDGSVKKSKKKFSEAFLKSNWSCHVCCHRHEKWKMVECKCGRKWCYGTLFRGFDTMPVSIMKDPKWECPHCQGCCISGQCKNNPKQKPYEPKGTLLGHDTKLVADARSIESLVDFSVSNLTWLKESVQDAPDENSRLIRRQQEAEQAKAHDPSLEADHYVDDDHPAQGSLNEIDYETSTIDPTLDPALRLAIDPALGGPSYHQDGFVAPSAVMYRPPASDLAGDDEDESVYVEAGDGQSRKRGIDTMDVTETIKRQPVKKQRRSENIANGGEVSGASKEFRKEQERKALEEARKKGRYIMVNAALQGRSRIVRLQLDPQVLARALSGAQEEETNVLLRSDILPAPGAAVITTKPAGTQNKSKPVRIRVERDEDFGARRPRKTRPLDAEGKRMPKGYEEVEIGSDESDVEDDVAGTQGDHAQAELGRGGRRRISAWQAQRHGNDDDGPDELPKDWKDSSARAPRASNAVTGGAKKQASASTTSKASGASRSAGKTVPGSLRVPGHARVGRVQNPTSSSSSAASDDGDAEKGAQEEDDDDDDIEMDESDANLAAKLSAAGLVEAAEKNYDYDDVHKVSGKRTVPENAARHAGTVKKTSATSVLVPTTGFKAVNGANSAGIAKKSGTIRRGGRKAI</sequence>
<name>A0A5N6L3R6_9ROSI</name>
<evidence type="ECO:0000256" key="1">
    <source>
        <dbReference type="SAM" id="MobiDB-lite"/>
    </source>
</evidence>
<feature type="region of interest" description="Disordered" evidence="1">
    <location>
        <begin position="835"/>
        <end position="861"/>
    </location>
</feature>
<dbReference type="AlphaFoldDB" id="A0A5N6L3R6"/>
<dbReference type="InterPro" id="IPR003347">
    <property type="entry name" value="JmjC_dom"/>
</dbReference>
<feature type="compositionally biased region" description="Basic and acidic residues" evidence="1">
    <location>
        <begin position="946"/>
        <end position="956"/>
    </location>
</feature>
<dbReference type="Pfam" id="PF02373">
    <property type="entry name" value="JmjC"/>
    <property type="match status" value="1"/>
</dbReference>
<evidence type="ECO:0000313" key="3">
    <source>
        <dbReference type="EMBL" id="KAB8698112.1"/>
    </source>
</evidence>
<feature type="compositionally biased region" description="Low complexity" evidence="1">
    <location>
        <begin position="1051"/>
        <end position="1074"/>
    </location>
</feature>
<feature type="compositionally biased region" description="Basic and acidic residues" evidence="1">
    <location>
        <begin position="1029"/>
        <end position="1038"/>
    </location>
</feature>
<dbReference type="SUPFAM" id="SSF51197">
    <property type="entry name" value="Clavaminate synthase-like"/>
    <property type="match status" value="1"/>
</dbReference>
<keyword evidence="4" id="KW-1185">Reference proteome</keyword>
<dbReference type="Proteomes" id="UP000327013">
    <property type="component" value="Unassembled WGS sequence"/>
</dbReference>
<dbReference type="SMART" id="SM00558">
    <property type="entry name" value="JmjC"/>
    <property type="match status" value="1"/>
</dbReference>
<reference evidence="3 4" key="1">
    <citation type="submission" date="2019-06" db="EMBL/GenBank/DDBJ databases">
        <title>A chromosomal-level reference genome of Carpinus fangiana (Coryloideae, Betulaceae).</title>
        <authorList>
            <person name="Yang X."/>
            <person name="Wang Z."/>
            <person name="Zhang L."/>
            <person name="Hao G."/>
            <person name="Liu J."/>
            <person name="Yang Y."/>
        </authorList>
    </citation>
    <scope>NUCLEOTIDE SEQUENCE [LARGE SCALE GENOMIC DNA]</scope>
    <source>
        <strain evidence="3">Cfa_2016G</strain>
        <tissue evidence="3">Leaf</tissue>
    </source>
</reference>
<dbReference type="OrthoDB" id="298344at2759"/>
<feature type="region of interest" description="Disordered" evidence="1">
    <location>
        <begin position="721"/>
        <end position="740"/>
    </location>
</feature>
<dbReference type="EMBL" id="VIBQ01000089">
    <property type="protein sequence ID" value="KAB8698112.1"/>
    <property type="molecule type" value="Genomic_DNA"/>
</dbReference>
<comment type="caution">
    <text evidence="3">The sequence shown here is derived from an EMBL/GenBank/DDBJ whole genome shotgun (WGS) entry which is preliminary data.</text>
</comment>